<evidence type="ECO:0000256" key="7">
    <source>
        <dbReference type="SAM" id="Phobius"/>
    </source>
</evidence>
<comment type="similarity">
    <text evidence="2">Belongs to the UPF0718 family.</text>
</comment>
<comment type="subcellular location">
    <subcellularLocation>
        <location evidence="1">Cell membrane</location>
        <topology evidence="1">Multi-pass membrane protein</topology>
    </subcellularLocation>
</comment>
<evidence type="ECO:0000256" key="6">
    <source>
        <dbReference type="ARBA" id="ARBA00023136"/>
    </source>
</evidence>
<feature type="transmembrane region" description="Helical" evidence="7">
    <location>
        <begin position="53"/>
        <end position="76"/>
    </location>
</feature>
<feature type="transmembrane region" description="Helical" evidence="7">
    <location>
        <begin position="156"/>
        <end position="178"/>
    </location>
</feature>
<evidence type="ECO:0000256" key="5">
    <source>
        <dbReference type="ARBA" id="ARBA00022989"/>
    </source>
</evidence>
<dbReference type="PANTHER" id="PTHR34184">
    <property type="entry name" value="UPF0718 PROTEIN YCGR"/>
    <property type="match status" value="1"/>
</dbReference>
<keyword evidence="5 7" id="KW-1133">Transmembrane helix</keyword>
<dbReference type="GO" id="GO:0005886">
    <property type="term" value="C:plasma membrane"/>
    <property type="evidence" value="ECO:0007669"/>
    <property type="project" value="UniProtKB-SubCell"/>
</dbReference>
<protein>
    <submittedName>
        <fullName evidence="8">Permease</fullName>
    </submittedName>
</protein>
<proteinExistence type="inferred from homology"/>
<dbReference type="InterPro" id="IPR005524">
    <property type="entry name" value="DUF318"/>
</dbReference>
<dbReference type="PANTHER" id="PTHR34184:SF4">
    <property type="entry name" value="UPF0718 PROTEIN YCGR"/>
    <property type="match status" value="1"/>
</dbReference>
<feature type="transmembrane region" description="Helical" evidence="7">
    <location>
        <begin position="184"/>
        <end position="204"/>
    </location>
</feature>
<evidence type="ECO:0000256" key="4">
    <source>
        <dbReference type="ARBA" id="ARBA00022692"/>
    </source>
</evidence>
<organism evidence="8">
    <name type="scientific">Hydrogenobacter sp</name>
    <dbReference type="NCBI Taxonomy" id="2152829"/>
    <lineage>
        <taxon>Bacteria</taxon>
        <taxon>Pseudomonadati</taxon>
        <taxon>Aquificota</taxon>
        <taxon>Aquificia</taxon>
        <taxon>Aquificales</taxon>
        <taxon>Aquificaceae</taxon>
        <taxon>Hydrogenobacter</taxon>
    </lineage>
</organism>
<feature type="transmembrane region" description="Helical" evidence="7">
    <location>
        <begin position="83"/>
        <end position="108"/>
    </location>
</feature>
<keyword evidence="6 7" id="KW-0472">Membrane</keyword>
<evidence type="ECO:0000256" key="3">
    <source>
        <dbReference type="ARBA" id="ARBA00022475"/>
    </source>
</evidence>
<name>A0A7C2V3P9_9AQUI</name>
<evidence type="ECO:0000313" key="8">
    <source>
        <dbReference type="EMBL" id="HEW46098.1"/>
    </source>
</evidence>
<dbReference type="InterPro" id="IPR052923">
    <property type="entry name" value="UPF0718"/>
</dbReference>
<comment type="caution">
    <text evidence="8">The sequence shown here is derived from an EMBL/GenBank/DDBJ whole genome shotgun (WGS) entry which is preliminary data.</text>
</comment>
<dbReference type="Pfam" id="PF03773">
    <property type="entry name" value="ArsP_1"/>
    <property type="match status" value="1"/>
</dbReference>
<feature type="transmembrane region" description="Helical" evidence="7">
    <location>
        <begin position="12"/>
        <end position="33"/>
    </location>
</feature>
<evidence type="ECO:0000256" key="1">
    <source>
        <dbReference type="ARBA" id="ARBA00004651"/>
    </source>
</evidence>
<dbReference type="AlphaFoldDB" id="A0A7C2V3P9"/>
<dbReference type="EMBL" id="DSFP01000048">
    <property type="protein sequence ID" value="HEW46098.1"/>
    <property type="molecule type" value="Genomic_DNA"/>
</dbReference>
<evidence type="ECO:0000256" key="2">
    <source>
        <dbReference type="ARBA" id="ARBA00006386"/>
    </source>
</evidence>
<accession>A0A7C2V3P9</accession>
<keyword evidence="3" id="KW-1003">Cell membrane</keyword>
<keyword evidence="4 7" id="KW-0812">Transmembrane</keyword>
<feature type="transmembrane region" description="Helical" evidence="7">
    <location>
        <begin position="114"/>
        <end position="135"/>
    </location>
</feature>
<reference evidence="8" key="1">
    <citation type="journal article" date="2020" name="mSystems">
        <title>Genome- and Community-Level Interaction Insights into Carbon Utilization and Element Cycling Functions of Hydrothermarchaeota in Hydrothermal Sediment.</title>
        <authorList>
            <person name="Zhou Z."/>
            <person name="Liu Y."/>
            <person name="Xu W."/>
            <person name="Pan J."/>
            <person name="Luo Z.H."/>
            <person name="Li M."/>
        </authorList>
    </citation>
    <scope>NUCLEOTIDE SEQUENCE [LARGE SCALE GENOMIC DNA]</scope>
    <source>
        <strain evidence="8">SpSt-132</strain>
    </source>
</reference>
<gene>
    <name evidence="8" type="ORF">ENO47_05455</name>
</gene>
<sequence>MNLLTDFLKSFYDYTVDIIPYFLIALVITSLLQSFTKLSWLKVILKKEKVAPVYTGILGGLLPLCSCSMLPVANLINSMSKSYAPVLSFLIIAPVISPVTLLLTYGYFGLSMTLVRLIGTFIFAISFAYLVSFFFTKPKTLPIMMGGDGKSKNSKLFFYILKDNLFGIGKYLFLGIFIASLIKVFVPASLIKPIAGSIFSYPLISFIRRVRNSL</sequence>